<proteinExistence type="predicted"/>
<accession>A0ABW6K5I5</accession>
<reference evidence="1 2" key="1">
    <citation type="submission" date="2024-08" db="EMBL/GenBank/DDBJ databases">
        <title>Two novel Cytobacillus novel species.</title>
        <authorList>
            <person name="Liu G."/>
        </authorList>
    </citation>
    <scope>NUCLEOTIDE SEQUENCE [LARGE SCALE GENOMIC DNA]</scope>
    <source>
        <strain evidence="1 2">FJAT-54145</strain>
    </source>
</reference>
<keyword evidence="2" id="KW-1185">Reference proteome</keyword>
<dbReference type="EMBL" id="JBIACK010000001">
    <property type="protein sequence ID" value="MFE8699448.1"/>
    <property type="molecule type" value="Genomic_DNA"/>
</dbReference>
<sequence>MKKMFLSTLLVLTLFTFTYNYSFAKKPELTEECKQNIEETRKEYSRIVMQDLLHSFDPFKEKNEDEYLYFTARELWKSQLLVGNNEAFDSLKKLMSGSFRGEKRLYFVTNEPNTGYILYKNIDSQNVMETINRKNSGWVLSKKEIKQGRDISMEPVKCTDEHFMQKMFDNLYP</sequence>
<gene>
    <name evidence="1" type="ORF">ACFYKX_02295</name>
</gene>
<comment type="caution">
    <text evidence="1">The sequence shown here is derived from an EMBL/GenBank/DDBJ whole genome shotgun (WGS) entry which is preliminary data.</text>
</comment>
<evidence type="ECO:0000313" key="2">
    <source>
        <dbReference type="Proteomes" id="UP001601059"/>
    </source>
</evidence>
<dbReference type="Proteomes" id="UP001601059">
    <property type="component" value="Unassembled WGS sequence"/>
</dbReference>
<name>A0ABW6K5I5_9BACI</name>
<organism evidence="1 2">
    <name type="scientific">Cytobacillus spartinae</name>
    <dbReference type="NCBI Taxonomy" id="3299023"/>
    <lineage>
        <taxon>Bacteria</taxon>
        <taxon>Bacillati</taxon>
        <taxon>Bacillota</taxon>
        <taxon>Bacilli</taxon>
        <taxon>Bacillales</taxon>
        <taxon>Bacillaceae</taxon>
        <taxon>Cytobacillus</taxon>
    </lineage>
</organism>
<evidence type="ECO:0000313" key="1">
    <source>
        <dbReference type="EMBL" id="MFE8699448.1"/>
    </source>
</evidence>
<dbReference type="RefSeq" id="WP_389357655.1">
    <property type="nucleotide sequence ID" value="NZ_JBIACK010000001.1"/>
</dbReference>
<protein>
    <submittedName>
        <fullName evidence="1">Uncharacterized protein</fullName>
    </submittedName>
</protein>